<reference evidence="2 4" key="1">
    <citation type="submission" date="2014-11" db="EMBL/GenBank/DDBJ databases">
        <title>Genetic blueprint of the zoonotic pathogen Toxocara canis.</title>
        <authorList>
            <person name="Zhu X.-Q."/>
            <person name="Korhonen P.K."/>
            <person name="Cai H."/>
            <person name="Young N.D."/>
            <person name="Nejsum P."/>
            <person name="von Samson-Himmelstjerna G."/>
            <person name="Boag P.R."/>
            <person name="Tan P."/>
            <person name="Li Q."/>
            <person name="Min J."/>
            <person name="Yang Y."/>
            <person name="Wang X."/>
            <person name="Fang X."/>
            <person name="Hall R.S."/>
            <person name="Hofmann A."/>
            <person name="Sternberg P.W."/>
            <person name="Jex A.R."/>
            <person name="Gasser R.B."/>
        </authorList>
    </citation>
    <scope>NUCLEOTIDE SEQUENCE [LARGE SCALE GENOMIC DNA]</scope>
    <source>
        <strain evidence="2">PN_DK_2014</strain>
    </source>
</reference>
<keyword evidence="1" id="KW-0472">Membrane</keyword>
<dbReference type="EMBL" id="UYWY01021085">
    <property type="protein sequence ID" value="VDM43349.1"/>
    <property type="molecule type" value="Genomic_DNA"/>
</dbReference>
<evidence type="ECO:0000313" key="2">
    <source>
        <dbReference type="EMBL" id="KHN86061.1"/>
    </source>
</evidence>
<accession>A0A0B2VR75</accession>
<feature type="transmembrane region" description="Helical" evidence="1">
    <location>
        <begin position="34"/>
        <end position="53"/>
    </location>
</feature>
<dbReference type="EMBL" id="JPKZ01000646">
    <property type="protein sequence ID" value="KHN86061.1"/>
    <property type="molecule type" value="Genomic_DNA"/>
</dbReference>
<feature type="transmembrane region" description="Helical" evidence="1">
    <location>
        <begin position="7"/>
        <end position="28"/>
    </location>
</feature>
<proteinExistence type="predicted"/>
<evidence type="ECO:0000313" key="3">
    <source>
        <dbReference type="EMBL" id="VDM43349.1"/>
    </source>
</evidence>
<name>A0A0B2VR75_TOXCA</name>
<keyword evidence="4" id="KW-1185">Reference proteome</keyword>
<evidence type="ECO:0000256" key="1">
    <source>
        <dbReference type="SAM" id="Phobius"/>
    </source>
</evidence>
<evidence type="ECO:0000313" key="4">
    <source>
        <dbReference type="Proteomes" id="UP000031036"/>
    </source>
</evidence>
<keyword evidence="1" id="KW-0812">Transmembrane</keyword>
<dbReference type="AlphaFoldDB" id="A0A0B2VR75"/>
<protein>
    <submittedName>
        <fullName evidence="2">Uncharacterized protein</fullName>
    </submittedName>
</protein>
<organism evidence="2 4">
    <name type="scientific">Toxocara canis</name>
    <name type="common">Canine roundworm</name>
    <dbReference type="NCBI Taxonomy" id="6265"/>
    <lineage>
        <taxon>Eukaryota</taxon>
        <taxon>Metazoa</taxon>
        <taxon>Ecdysozoa</taxon>
        <taxon>Nematoda</taxon>
        <taxon>Chromadorea</taxon>
        <taxon>Rhabditida</taxon>
        <taxon>Spirurina</taxon>
        <taxon>Ascaridomorpha</taxon>
        <taxon>Ascaridoidea</taxon>
        <taxon>Toxocaridae</taxon>
        <taxon>Toxocara</taxon>
    </lineage>
</organism>
<keyword evidence="1" id="KW-1133">Transmembrane helix</keyword>
<gene>
    <name evidence="2" type="ORF">Tcan_17819</name>
    <name evidence="3" type="ORF">TCNE_LOCUS12028</name>
</gene>
<dbReference type="Proteomes" id="UP000031036">
    <property type="component" value="Unassembled WGS sequence"/>
</dbReference>
<sequence length="76" mass="8552">MYRISITVGLALVPSIILVLIPDLIILITGYGSSVLFSLLMLKGVFSIFVYTLRHSEMRKALFMNLKLQLTKVSHL</sequence>
<reference evidence="3" key="2">
    <citation type="submission" date="2018-11" db="EMBL/GenBank/DDBJ databases">
        <authorList>
            <consortium name="Pathogen Informatics"/>
        </authorList>
    </citation>
    <scope>NUCLEOTIDE SEQUENCE [LARGE SCALE GENOMIC DNA]</scope>
</reference>